<dbReference type="Proteomes" id="UP000472271">
    <property type="component" value="Chromosome 24"/>
</dbReference>
<dbReference type="Pfam" id="PF14073">
    <property type="entry name" value="Cep57_CLD"/>
    <property type="match status" value="1"/>
</dbReference>
<dbReference type="GO" id="GO:0043015">
    <property type="term" value="F:gamma-tubulin binding"/>
    <property type="evidence" value="ECO:0007669"/>
    <property type="project" value="InterPro"/>
</dbReference>
<accession>A0A672YXI0</accession>
<sequence>SDSPSKNSYIGSYYHTVRKLADSARRQISICILPDVVTVYIYVINCISAVVDALKTLQEKIKRLELERKQAQKNYHQFSQDAQKKQQVTALHTVQNQPAAAELGSKLQSAEARCKVLEKQLDYMRKMVENAKKDKNAFMENQVTQHLKKGIKSEKLEKLESEYLKLSRTQTLAEMKLAILEQNLLKEQHERKLVQEKADEVSTLLTLFQRTMREIKCITQKINGIYKFSI</sequence>
<dbReference type="AlphaFoldDB" id="A0A672YXI0"/>
<proteinExistence type="predicted"/>
<dbReference type="InterPro" id="IPR051756">
    <property type="entry name" value="Centrosomal_MT-associated"/>
</dbReference>
<reference evidence="3" key="3">
    <citation type="submission" date="2025-09" db="UniProtKB">
        <authorList>
            <consortium name="Ensembl"/>
        </authorList>
    </citation>
    <scope>IDENTIFICATION</scope>
</reference>
<dbReference type="GO" id="GO:0008017">
    <property type="term" value="F:microtubule binding"/>
    <property type="evidence" value="ECO:0007669"/>
    <property type="project" value="TreeGrafter"/>
</dbReference>
<dbReference type="InterPro" id="IPR025913">
    <property type="entry name" value="Cep57_CLD"/>
</dbReference>
<reference evidence="3" key="2">
    <citation type="submission" date="2025-08" db="UniProtKB">
        <authorList>
            <consortium name="Ensembl"/>
        </authorList>
    </citation>
    <scope>IDENTIFICATION</scope>
</reference>
<feature type="domain" description="Cep57 centrosome localisation" evidence="2">
    <location>
        <begin position="49"/>
        <end position="205"/>
    </location>
</feature>
<keyword evidence="4" id="KW-1185">Reference proteome</keyword>
<dbReference type="GO" id="GO:0042802">
    <property type="term" value="F:identical protein binding"/>
    <property type="evidence" value="ECO:0007669"/>
    <property type="project" value="InterPro"/>
</dbReference>
<dbReference type="Ensembl" id="ENSSORT00005009631.1">
    <property type="protein sequence ID" value="ENSSORP00005009323.1"/>
    <property type="gene ID" value="ENSSORG00005005108.1"/>
</dbReference>
<evidence type="ECO:0000256" key="1">
    <source>
        <dbReference type="SAM" id="Coils"/>
    </source>
</evidence>
<feature type="coiled-coil region" evidence="1">
    <location>
        <begin position="47"/>
        <end position="134"/>
    </location>
</feature>
<protein>
    <recommendedName>
        <fullName evidence="2">Cep57 centrosome localisation domain-containing protein</fullName>
    </recommendedName>
</protein>
<dbReference type="PANTHER" id="PTHR19336:SF10">
    <property type="entry name" value="CENTROSOMAL PROTEIN CEP57L1"/>
    <property type="match status" value="1"/>
</dbReference>
<dbReference type="PANTHER" id="PTHR19336">
    <property type="entry name" value="UNCHARACTERIZED DUF1167"/>
    <property type="match status" value="1"/>
</dbReference>
<dbReference type="InParanoid" id="A0A672YXI0"/>
<dbReference type="GO" id="GO:0005813">
    <property type="term" value="C:centrosome"/>
    <property type="evidence" value="ECO:0007669"/>
    <property type="project" value="TreeGrafter"/>
</dbReference>
<reference evidence="3" key="1">
    <citation type="submission" date="2019-06" db="EMBL/GenBank/DDBJ databases">
        <authorList>
            <consortium name="Wellcome Sanger Institute Data Sharing"/>
        </authorList>
    </citation>
    <scope>NUCLEOTIDE SEQUENCE [LARGE SCALE GENOMIC DNA]</scope>
</reference>
<organism evidence="3 4">
    <name type="scientific">Sphaeramia orbicularis</name>
    <name type="common">orbiculate cardinalfish</name>
    <dbReference type="NCBI Taxonomy" id="375764"/>
    <lineage>
        <taxon>Eukaryota</taxon>
        <taxon>Metazoa</taxon>
        <taxon>Chordata</taxon>
        <taxon>Craniata</taxon>
        <taxon>Vertebrata</taxon>
        <taxon>Euteleostomi</taxon>
        <taxon>Actinopterygii</taxon>
        <taxon>Neopterygii</taxon>
        <taxon>Teleostei</taxon>
        <taxon>Neoteleostei</taxon>
        <taxon>Acanthomorphata</taxon>
        <taxon>Gobiaria</taxon>
        <taxon>Kurtiformes</taxon>
        <taxon>Apogonoidei</taxon>
        <taxon>Apogonidae</taxon>
        <taxon>Apogoninae</taxon>
        <taxon>Sphaeramia</taxon>
    </lineage>
</organism>
<evidence type="ECO:0000313" key="4">
    <source>
        <dbReference type="Proteomes" id="UP000472271"/>
    </source>
</evidence>
<keyword evidence="1" id="KW-0175">Coiled coil</keyword>
<evidence type="ECO:0000313" key="3">
    <source>
        <dbReference type="Ensembl" id="ENSSORP00005009323.1"/>
    </source>
</evidence>
<evidence type="ECO:0000259" key="2">
    <source>
        <dbReference type="Pfam" id="PF14073"/>
    </source>
</evidence>
<name>A0A672YXI0_9TELE</name>